<comment type="caution">
    <text evidence="2">The sequence shown here is derived from an EMBL/GenBank/DDBJ whole genome shotgun (WGS) entry which is preliminary data.</text>
</comment>
<keyword evidence="1" id="KW-0732">Signal</keyword>
<reference evidence="2 3" key="1">
    <citation type="submission" date="2014-10" db="EMBL/GenBank/DDBJ databases">
        <title>Genome sequence of Ponticoccus sp. strain UMTAT08 isolated from clonal culture of toxic dinoflagellate Alexandrium tamiyavanichii.</title>
        <authorList>
            <person name="Gan H.Y."/>
            <person name="Muhd D.-D."/>
            <person name="Mohd Noor M.E."/>
            <person name="Yeong Y.S."/>
            <person name="Usup G."/>
        </authorList>
    </citation>
    <scope>NUCLEOTIDE SEQUENCE [LARGE SCALE GENOMIC DNA]</scope>
    <source>
        <strain evidence="2 3">UMTAT08</strain>
    </source>
</reference>
<dbReference type="Pfam" id="PF13416">
    <property type="entry name" value="SBP_bac_8"/>
    <property type="match status" value="1"/>
</dbReference>
<dbReference type="PANTHER" id="PTHR30006:SF2">
    <property type="entry name" value="ABC TRANSPORTER SUBSTRATE-BINDING PROTEIN"/>
    <property type="match status" value="1"/>
</dbReference>
<gene>
    <name evidence="2" type="ORF">OA50_01549</name>
</gene>
<evidence type="ECO:0000313" key="3">
    <source>
        <dbReference type="Proteomes" id="UP000030960"/>
    </source>
</evidence>
<dbReference type="STRING" id="561184.SAMN05216376_101287"/>
<dbReference type="GO" id="GO:0030288">
    <property type="term" value="C:outer membrane-bounded periplasmic space"/>
    <property type="evidence" value="ECO:0007669"/>
    <property type="project" value="TreeGrafter"/>
</dbReference>
<dbReference type="GO" id="GO:0030975">
    <property type="term" value="F:thiamine binding"/>
    <property type="evidence" value="ECO:0007669"/>
    <property type="project" value="TreeGrafter"/>
</dbReference>
<dbReference type="EMBL" id="JSUQ01000005">
    <property type="protein sequence ID" value="KHQ53961.1"/>
    <property type="molecule type" value="Genomic_DNA"/>
</dbReference>
<dbReference type="AlphaFoldDB" id="A0A0B3SBB3"/>
<dbReference type="InterPro" id="IPR006311">
    <property type="entry name" value="TAT_signal"/>
</dbReference>
<evidence type="ECO:0000313" key="2">
    <source>
        <dbReference type="EMBL" id="KHQ53961.1"/>
    </source>
</evidence>
<dbReference type="Proteomes" id="UP000030960">
    <property type="component" value="Unassembled WGS sequence"/>
</dbReference>
<dbReference type="PATRIC" id="fig|1515334.3.peg.1554"/>
<dbReference type="Gene3D" id="3.40.190.10">
    <property type="entry name" value="Periplasmic binding protein-like II"/>
    <property type="match status" value="2"/>
</dbReference>
<dbReference type="PROSITE" id="PS51318">
    <property type="entry name" value="TAT"/>
    <property type="match status" value="1"/>
</dbReference>
<dbReference type="InterPro" id="IPR006059">
    <property type="entry name" value="SBP"/>
</dbReference>
<dbReference type="PANTHER" id="PTHR30006">
    <property type="entry name" value="THIAMINE-BINDING PERIPLASMIC PROTEIN-RELATED"/>
    <property type="match status" value="1"/>
</dbReference>
<proteinExistence type="predicted"/>
<organism evidence="2 3">
    <name type="scientific">Mameliella alba</name>
    <dbReference type="NCBI Taxonomy" id="561184"/>
    <lineage>
        <taxon>Bacteria</taxon>
        <taxon>Pseudomonadati</taxon>
        <taxon>Pseudomonadota</taxon>
        <taxon>Alphaproteobacteria</taxon>
        <taxon>Rhodobacterales</taxon>
        <taxon>Roseobacteraceae</taxon>
        <taxon>Mameliella</taxon>
    </lineage>
</organism>
<protein>
    <submittedName>
        <fullName evidence="2">Spermidine/putrescine-binding periplasmic protein</fullName>
    </submittedName>
</protein>
<dbReference type="SUPFAM" id="SSF53850">
    <property type="entry name" value="Periplasmic binding protein-like II"/>
    <property type="match status" value="1"/>
</dbReference>
<evidence type="ECO:0000256" key="1">
    <source>
        <dbReference type="ARBA" id="ARBA00022729"/>
    </source>
</evidence>
<accession>A0A0B3SBB3</accession>
<name>A0A0B3SBB3_9RHOB</name>
<dbReference type="GO" id="GO:0015888">
    <property type="term" value="P:thiamine transport"/>
    <property type="evidence" value="ECO:0007669"/>
    <property type="project" value="TreeGrafter"/>
</dbReference>
<dbReference type="RefSeq" id="WP_052244355.1">
    <property type="nucleotide sequence ID" value="NZ_JSUQ01000005.1"/>
</dbReference>
<keyword evidence="3" id="KW-1185">Reference proteome</keyword>
<sequence length="357" mass="38567">MTKLNRRTLLKTGAAGLAASSVLGTPLIAQTRSLKIGSYGGYFEDSFKEFVYPAFTDATGIAVESVTQPNSTDWLVTMQQATAAGSVPADLSLYARDTLIKASRIGGLLKPLNLAAMPAAGNLDPYFVFEAPEGALGVGAMSWFTAMVINPGEVDVPASWADFWDSSIYEASLGLSRNYNSQFLDIVAATFFDGEETFKTDEGILALIEKAAEIKPNVALWWSAESQMEQSMKNGDVIGGQYYLDVANLMAADGFPIKPVFPKEGNPQDYGSWCLSSLSEKSDEAAEFINFSSDPATQALMSRKIGTAPLLDQSKTDLTDEEFAFVSGTPSIRPAYEAYLDKETFIKESWDKMLAGA</sequence>
<dbReference type="GO" id="GO:0030976">
    <property type="term" value="F:thiamine pyrophosphate binding"/>
    <property type="evidence" value="ECO:0007669"/>
    <property type="project" value="TreeGrafter"/>
</dbReference>